<name>A0A7Z7HRM6_9PROT</name>
<dbReference type="PANTHER" id="PTHR42923">
    <property type="entry name" value="PROTOPORPHYRINOGEN OXIDASE"/>
    <property type="match status" value="1"/>
</dbReference>
<dbReference type="InterPro" id="IPR036188">
    <property type="entry name" value="FAD/NAD-bd_sf"/>
</dbReference>
<dbReference type="Proteomes" id="UP000242886">
    <property type="component" value="Chromosome SDENCHOL"/>
</dbReference>
<keyword evidence="3" id="KW-1185">Reference proteome</keyword>
<dbReference type="Pfam" id="PF01593">
    <property type="entry name" value="Amino_oxidase"/>
    <property type="match status" value="1"/>
</dbReference>
<evidence type="ECO:0000313" key="2">
    <source>
        <dbReference type="EMBL" id="SMB27839.1"/>
    </source>
</evidence>
<dbReference type="InterPro" id="IPR002937">
    <property type="entry name" value="Amino_oxidase"/>
</dbReference>
<gene>
    <name evidence="2" type="ORF">SDENCHOL_20483</name>
</gene>
<organism evidence="2 3">
    <name type="scientific">Sterolibacterium denitrificans</name>
    <dbReference type="NCBI Taxonomy" id="157592"/>
    <lineage>
        <taxon>Bacteria</taxon>
        <taxon>Pseudomonadati</taxon>
        <taxon>Pseudomonadota</taxon>
        <taxon>Betaproteobacteria</taxon>
        <taxon>Nitrosomonadales</taxon>
        <taxon>Sterolibacteriaceae</taxon>
        <taxon>Sterolibacterium</taxon>
    </lineage>
</organism>
<reference evidence="2" key="1">
    <citation type="submission" date="2017-03" db="EMBL/GenBank/DDBJ databases">
        <authorList>
            <consortium name="AG Boll"/>
        </authorList>
    </citation>
    <scope>NUCLEOTIDE SEQUENCE [LARGE SCALE GENOMIC DNA]</scope>
    <source>
        <strain evidence="2">Chol</strain>
    </source>
</reference>
<dbReference type="GO" id="GO:0016491">
    <property type="term" value="F:oxidoreductase activity"/>
    <property type="evidence" value="ECO:0007669"/>
    <property type="project" value="InterPro"/>
</dbReference>
<dbReference type="EMBL" id="LT837803">
    <property type="protein sequence ID" value="SMB27839.1"/>
    <property type="molecule type" value="Genomic_DNA"/>
</dbReference>
<dbReference type="InterPro" id="IPR017830">
    <property type="entry name" value="SQase_HpnE"/>
</dbReference>
<dbReference type="PANTHER" id="PTHR42923:SF47">
    <property type="entry name" value="BLR3003 PROTEIN"/>
    <property type="match status" value="1"/>
</dbReference>
<protein>
    <recommendedName>
        <fullName evidence="1">Amine oxidase domain-containing protein</fullName>
    </recommendedName>
</protein>
<dbReference type="SUPFAM" id="SSF51905">
    <property type="entry name" value="FAD/NAD(P)-binding domain"/>
    <property type="match status" value="1"/>
</dbReference>
<dbReference type="AlphaFoldDB" id="A0A7Z7HRM6"/>
<dbReference type="Gene3D" id="3.50.50.60">
    <property type="entry name" value="FAD/NAD(P)-binding domain"/>
    <property type="match status" value="1"/>
</dbReference>
<accession>A0A7Z7HRM6</accession>
<dbReference type="RefSeq" id="WP_154716976.1">
    <property type="nucleotide sequence ID" value="NZ_LT837803.1"/>
</dbReference>
<evidence type="ECO:0000259" key="1">
    <source>
        <dbReference type="Pfam" id="PF01593"/>
    </source>
</evidence>
<evidence type="ECO:0000313" key="3">
    <source>
        <dbReference type="Proteomes" id="UP000242886"/>
    </source>
</evidence>
<dbReference type="InterPro" id="IPR050464">
    <property type="entry name" value="Zeta_carotene_desat/Oxidored"/>
</dbReference>
<dbReference type="NCBIfam" id="TIGR03467">
    <property type="entry name" value="HpnE"/>
    <property type="match status" value="1"/>
</dbReference>
<sequence length="442" mass="47602">MRNGTHVAVIGAGYAGMAAAVKLASRHIPVSVFEASRVLGGRARAVRLHGETLDNGQHILIGAYHETLRLMTLVGVDPTRHLLRLPLHLEFPGEFRISAPKLPAPLHLAAALLGARGLAWREKLAAIRFMQTMQAANFRLPSDIRLSELLDRQRQPPRVRQYLWHALCIAALNTPAEDASAQIFLNVLRDSLAAGRSASDLLLPRVDLSALFPEAAARYLIQRSGDPAALRRSTAIRRIDVAHDGQTARYSLHADSGNCGSYSHVIIATAPQHLPALLAELPGTAGTTDIAGMLAGFSYQPIVTCYLAYPAQVRLARPMLGHGRGIMQWLFDRGQLDGQAGLLAAVVSANGPHLALSQQELAARIHDEIAAFVPELPAPIWTQAITEKRATWSCTPDLQRPATETALPGLLLAGDYVAGDYPGTIEAAVRSGVAAAQRIRHV</sequence>
<feature type="domain" description="Amine oxidase" evidence="1">
    <location>
        <begin position="15"/>
        <end position="439"/>
    </location>
</feature>
<proteinExistence type="predicted"/>